<dbReference type="InterPro" id="IPR050261">
    <property type="entry name" value="FrsA_esterase"/>
</dbReference>
<dbReference type="PANTHER" id="PTHR22946">
    <property type="entry name" value="DIENELACTONE HYDROLASE DOMAIN-CONTAINING PROTEIN-RELATED"/>
    <property type="match status" value="1"/>
</dbReference>
<gene>
    <name evidence="4" type="ORF">INR99_09935</name>
</gene>
<protein>
    <submittedName>
        <fullName evidence="4">Dienelactone hydrolase family protein</fullName>
    </submittedName>
</protein>
<evidence type="ECO:0000313" key="4">
    <source>
        <dbReference type="EMBL" id="MBE9609674.1"/>
    </source>
</evidence>
<feature type="signal peptide" evidence="2">
    <location>
        <begin position="1"/>
        <end position="18"/>
    </location>
</feature>
<evidence type="ECO:0000259" key="3">
    <source>
        <dbReference type="Pfam" id="PF01738"/>
    </source>
</evidence>
<evidence type="ECO:0000313" key="5">
    <source>
        <dbReference type="Proteomes" id="UP000604481"/>
    </source>
</evidence>
<dbReference type="GO" id="GO:0052689">
    <property type="term" value="F:carboxylic ester hydrolase activity"/>
    <property type="evidence" value="ECO:0007669"/>
    <property type="project" value="UniProtKB-ARBA"/>
</dbReference>
<dbReference type="EMBL" id="JADFUA010000005">
    <property type="protein sequence ID" value="MBE9609674.1"/>
    <property type="molecule type" value="Genomic_DNA"/>
</dbReference>
<dbReference type="AlphaFoldDB" id="A0A8J7FP66"/>
<reference evidence="4 5" key="1">
    <citation type="submission" date="2020-10" db="EMBL/GenBank/DDBJ databases">
        <title>The genome sequence of Chitinilyticum litopenaei 4Y14.</title>
        <authorList>
            <person name="Liu Y."/>
        </authorList>
    </citation>
    <scope>NUCLEOTIDE SEQUENCE [LARGE SCALE GENOMIC DNA]</scope>
    <source>
        <strain evidence="4 5">4Y14</strain>
    </source>
</reference>
<proteinExistence type="predicted"/>
<accession>A0A8J7FP66</accession>
<feature type="domain" description="Dienelactone hydrolase" evidence="3">
    <location>
        <begin position="44"/>
        <end position="194"/>
    </location>
</feature>
<dbReference type="SUPFAM" id="SSF53474">
    <property type="entry name" value="alpha/beta-Hydrolases"/>
    <property type="match status" value="1"/>
</dbReference>
<comment type="caution">
    <text evidence="4">The sequence shown here is derived from an EMBL/GenBank/DDBJ whole genome shotgun (WGS) entry which is preliminary data.</text>
</comment>
<sequence length="268" mass="28555">MRVLLCLLGLLLLLPARAAPVSIPAGNIVLKGEYYPPVGQTHVLAPAIVLLHGCGGFYGRDGKVGERFLQMKDLLQELGYAVLLLDSYSARKVRNACTAAGSRSAPSSGIRANDAQHALSWLNARREVDGSRLGVLGWGQGGTVALKLLARTNPGLKAAVTFDADCARVRVGRDYQVGAPTLVLVSDQPRRANGLKACRKLAEITRQDLFHVVPVGDRGAISAQADLANAAAAPDAGSDAYRRTFKWFSRWFDPARGIVGAPPRHAAD</sequence>
<feature type="chain" id="PRO_5035259898" evidence="2">
    <location>
        <begin position="19"/>
        <end position="268"/>
    </location>
</feature>
<evidence type="ECO:0000256" key="2">
    <source>
        <dbReference type="SAM" id="SignalP"/>
    </source>
</evidence>
<dbReference type="InterPro" id="IPR002925">
    <property type="entry name" value="Dienelactn_hydro"/>
</dbReference>
<dbReference type="InterPro" id="IPR029058">
    <property type="entry name" value="AB_hydrolase_fold"/>
</dbReference>
<organism evidence="4 5">
    <name type="scientific">Chitinilyticum piscinae</name>
    <dbReference type="NCBI Taxonomy" id="2866724"/>
    <lineage>
        <taxon>Bacteria</taxon>
        <taxon>Pseudomonadati</taxon>
        <taxon>Pseudomonadota</taxon>
        <taxon>Betaproteobacteria</taxon>
        <taxon>Neisseriales</taxon>
        <taxon>Chitinibacteraceae</taxon>
        <taxon>Chitinilyticum</taxon>
    </lineage>
</organism>
<dbReference type="Pfam" id="PF01738">
    <property type="entry name" value="DLH"/>
    <property type="match status" value="1"/>
</dbReference>
<keyword evidence="1 4" id="KW-0378">Hydrolase</keyword>
<keyword evidence="5" id="KW-1185">Reference proteome</keyword>
<dbReference type="Gene3D" id="3.40.50.1820">
    <property type="entry name" value="alpha/beta hydrolase"/>
    <property type="match status" value="1"/>
</dbReference>
<dbReference type="Proteomes" id="UP000604481">
    <property type="component" value="Unassembled WGS sequence"/>
</dbReference>
<dbReference type="PANTHER" id="PTHR22946:SF9">
    <property type="entry name" value="POLYKETIDE TRANSFERASE AF380"/>
    <property type="match status" value="1"/>
</dbReference>
<dbReference type="RefSeq" id="WP_194116203.1">
    <property type="nucleotide sequence ID" value="NZ_JADFUA010000005.1"/>
</dbReference>
<evidence type="ECO:0000256" key="1">
    <source>
        <dbReference type="ARBA" id="ARBA00022801"/>
    </source>
</evidence>
<keyword evidence="2" id="KW-0732">Signal</keyword>
<name>A0A8J7FP66_9NEIS</name>